<dbReference type="InterPro" id="IPR005158">
    <property type="entry name" value="BTAD"/>
</dbReference>
<accession>A0ABP9NG29</accession>
<dbReference type="SMART" id="SM00028">
    <property type="entry name" value="TPR"/>
    <property type="match status" value="5"/>
</dbReference>
<protein>
    <recommendedName>
        <fullName evidence="9">DNA-binding SARP family transcriptional activator</fullName>
    </recommendedName>
</protein>
<keyword evidence="4" id="KW-0804">Transcription</keyword>
<dbReference type="InterPro" id="IPR016032">
    <property type="entry name" value="Sig_transdc_resp-reg_C-effctor"/>
</dbReference>
<dbReference type="InterPro" id="IPR027417">
    <property type="entry name" value="P-loop_NTPase"/>
</dbReference>
<dbReference type="SMART" id="SM01043">
    <property type="entry name" value="BTAD"/>
    <property type="match status" value="1"/>
</dbReference>
<name>A0ABP9NG29_9PSEU</name>
<evidence type="ECO:0000259" key="5">
    <source>
        <dbReference type="SMART" id="SM00862"/>
    </source>
</evidence>
<dbReference type="InterPro" id="IPR056681">
    <property type="entry name" value="DUF7779"/>
</dbReference>
<dbReference type="Pfam" id="PF00486">
    <property type="entry name" value="Trans_reg_C"/>
    <property type="match status" value="1"/>
</dbReference>
<dbReference type="Pfam" id="PF13374">
    <property type="entry name" value="TPR_10"/>
    <property type="match status" value="1"/>
</dbReference>
<dbReference type="SUPFAM" id="SSF46894">
    <property type="entry name" value="C-terminal effector domain of the bipartite response regulators"/>
    <property type="match status" value="1"/>
</dbReference>
<evidence type="ECO:0000313" key="7">
    <source>
        <dbReference type="EMBL" id="GAA5118500.1"/>
    </source>
</evidence>
<feature type="domain" description="Bacterial transcriptional activator" evidence="6">
    <location>
        <begin position="105"/>
        <end position="251"/>
    </location>
</feature>
<evidence type="ECO:0008006" key="9">
    <source>
        <dbReference type="Google" id="ProtNLM"/>
    </source>
</evidence>
<proteinExistence type="inferred from homology"/>
<dbReference type="EMBL" id="BAABJO010000007">
    <property type="protein sequence ID" value="GAA5118500.1"/>
    <property type="molecule type" value="Genomic_DNA"/>
</dbReference>
<dbReference type="PANTHER" id="PTHR35807">
    <property type="entry name" value="TRANSCRIPTIONAL REGULATOR REDD-RELATED"/>
    <property type="match status" value="1"/>
</dbReference>
<dbReference type="SUPFAM" id="SSF52540">
    <property type="entry name" value="P-loop containing nucleoside triphosphate hydrolases"/>
    <property type="match status" value="1"/>
</dbReference>
<keyword evidence="3" id="KW-0238">DNA-binding</keyword>
<evidence type="ECO:0000256" key="2">
    <source>
        <dbReference type="ARBA" id="ARBA00023015"/>
    </source>
</evidence>
<feature type="domain" description="OmpR/PhoB-type" evidence="5">
    <location>
        <begin position="26"/>
        <end position="98"/>
    </location>
</feature>
<dbReference type="SMART" id="SM00862">
    <property type="entry name" value="Trans_reg_C"/>
    <property type="match status" value="1"/>
</dbReference>
<sequence length="973" mass="104232">MTYGARNRDPGVVLHVLGDFAVTVDDGLVALGGPRQKAVLARILSGRDETVSAEQIVDDVWGERSADSTLASVHAYVSRLRRLLGGAAIPRLAGRYQLDRGVVTVDADLFADDVSRGRAALARGADDAAAAILEVALARWRGPDAFGPMREAHFLAPLATRWEELRVLAAEALADAHARCGRSADDVALLQELAERDPLRESVAVRLVRALYAAGRQADALAAFECCRHTLAEQLGVDPTPELRRVHAAVLAQELLPSAVSAVLPTNLPPRNRSFAGREDVLTRLGGGLDDDERRPRAVALVGLAGVGKTELALELAHRRRRAGRVAWWIAAEDPAGTATGLADLAAALGIAAFERGEDTHAALWAELDRAPGWVLVFDNADDPALLEPFLPAARHGDVVITSHNPAWRRLARPVTVPPLNRAESVRYVVDRTGDAAGEADTLAEQLGDLPLALEQACAYIEQTGMSVPDYVELFRERRESLLLRDPLDSRPTVATTWGLAFDRLHQRSPRAAGLLEAMAFLAPDAIGVATLRRLGPEVFADELDLHDALAELLRLSLVDRDAGVVRMHRLVQDVVRARLPTGVRRHRLVEAARACTGVDTDDVAAHLVCIAAHAEELATVPDGLVEALAELAHRQAARALYPAAQRVLEAALRLLEGSGDTVLHGRLVCRLGEVLDAAGHLAPALDLHRRAVQILDSTLDPDDVVLAHAYNRLGHVLNCADDALAAIEAHERALLALQKAGRDDLVPPVLTDLGYTLWAAGRLGPAGEALRAGRGLLESQGRRDGRDWAHASAGLGLVEQDTGNLEEAAALQRTALDVFTRVCGPDHPDTAQTLDKLGYALRLSGRAGEAVAVHLRAVRLLERVLGTDDSRVAMTLTNLGLAYADAGRGSDAVEAQARARRIFRTALGPEHASTLLAGRRLAVALAADGHRIRARKLMSTILEVAGHRLEGDPAERARVEADAARVFGSDTV</sequence>
<comment type="caution">
    <text evidence="7">The sequence shown here is derived from an EMBL/GenBank/DDBJ whole genome shotgun (WGS) entry which is preliminary data.</text>
</comment>
<reference evidence="8" key="1">
    <citation type="journal article" date="2019" name="Int. J. Syst. Evol. Microbiol.">
        <title>The Global Catalogue of Microorganisms (GCM) 10K type strain sequencing project: providing services to taxonomists for standard genome sequencing and annotation.</title>
        <authorList>
            <consortium name="The Broad Institute Genomics Platform"/>
            <consortium name="The Broad Institute Genome Sequencing Center for Infectious Disease"/>
            <person name="Wu L."/>
            <person name="Ma J."/>
        </authorList>
    </citation>
    <scope>NUCLEOTIDE SEQUENCE [LARGE SCALE GENOMIC DNA]</scope>
    <source>
        <strain evidence="8">JCM 18302</strain>
    </source>
</reference>
<organism evidence="7 8">
    <name type="scientific">Pseudonocardia adelaidensis</name>
    <dbReference type="NCBI Taxonomy" id="648754"/>
    <lineage>
        <taxon>Bacteria</taxon>
        <taxon>Bacillati</taxon>
        <taxon>Actinomycetota</taxon>
        <taxon>Actinomycetes</taxon>
        <taxon>Pseudonocardiales</taxon>
        <taxon>Pseudonocardiaceae</taxon>
        <taxon>Pseudonocardia</taxon>
    </lineage>
</organism>
<gene>
    <name evidence="7" type="ORF">GCM10023320_22640</name>
</gene>
<dbReference type="RefSeq" id="WP_345604903.1">
    <property type="nucleotide sequence ID" value="NZ_BAABJO010000007.1"/>
</dbReference>
<keyword evidence="2" id="KW-0805">Transcription regulation</keyword>
<dbReference type="InterPro" id="IPR001867">
    <property type="entry name" value="OmpR/PhoB-type_DNA-bd"/>
</dbReference>
<dbReference type="InterPro" id="IPR019734">
    <property type="entry name" value="TPR_rpt"/>
</dbReference>
<dbReference type="Pfam" id="PF13424">
    <property type="entry name" value="TPR_12"/>
    <property type="match status" value="1"/>
</dbReference>
<evidence type="ECO:0000313" key="8">
    <source>
        <dbReference type="Proteomes" id="UP001500804"/>
    </source>
</evidence>
<dbReference type="InterPro" id="IPR036388">
    <property type="entry name" value="WH-like_DNA-bd_sf"/>
</dbReference>
<evidence type="ECO:0000256" key="1">
    <source>
        <dbReference type="ARBA" id="ARBA00005820"/>
    </source>
</evidence>
<dbReference type="Gene3D" id="1.25.40.10">
    <property type="entry name" value="Tetratricopeptide repeat domain"/>
    <property type="match status" value="3"/>
</dbReference>
<comment type="similarity">
    <text evidence="1">Belongs to the AfsR/DnrI/RedD regulatory family.</text>
</comment>
<evidence type="ECO:0000256" key="3">
    <source>
        <dbReference type="ARBA" id="ARBA00023125"/>
    </source>
</evidence>
<dbReference type="PANTHER" id="PTHR35807:SF1">
    <property type="entry name" value="TRANSCRIPTIONAL REGULATOR REDD"/>
    <property type="match status" value="1"/>
</dbReference>
<dbReference type="Gene3D" id="3.40.50.300">
    <property type="entry name" value="P-loop containing nucleotide triphosphate hydrolases"/>
    <property type="match status" value="1"/>
</dbReference>
<dbReference type="Gene3D" id="1.10.10.10">
    <property type="entry name" value="Winged helix-like DNA-binding domain superfamily/Winged helix DNA-binding domain"/>
    <property type="match status" value="1"/>
</dbReference>
<dbReference type="Proteomes" id="UP001500804">
    <property type="component" value="Unassembled WGS sequence"/>
</dbReference>
<evidence type="ECO:0000256" key="4">
    <source>
        <dbReference type="ARBA" id="ARBA00023163"/>
    </source>
</evidence>
<evidence type="ECO:0000259" key="6">
    <source>
        <dbReference type="SMART" id="SM01043"/>
    </source>
</evidence>
<dbReference type="Pfam" id="PF03704">
    <property type="entry name" value="BTAD"/>
    <property type="match status" value="1"/>
</dbReference>
<dbReference type="CDD" id="cd15831">
    <property type="entry name" value="BTAD"/>
    <property type="match status" value="1"/>
</dbReference>
<dbReference type="InterPro" id="IPR011990">
    <property type="entry name" value="TPR-like_helical_dom_sf"/>
</dbReference>
<dbReference type="SUPFAM" id="SSF48452">
    <property type="entry name" value="TPR-like"/>
    <property type="match status" value="4"/>
</dbReference>
<keyword evidence="8" id="KW-1185">Reference proteome</keyword>
<dbReference type="Pfam" id="PF25000">
    <property type="entry name" value="DUF7779"/>
    <property type="match status" value="1"/>
</dbReference>
<dbReference type="InterPro" id="IPR051677">
    <property type="entry name" value="AfsR-DnrI-RedD_regulator"/>
</dbReference>